<evidence type="ECO:0000313" key="2">
    <source>
        <dbReference type="Proteomes" id="UP000547458"/>
    </source>
</evidence>
<reference evidence="1 2" key="1">
    <citation type="submission" date="2020-03" db="EMBL/GenBank/DDBJ databases">
        <title>Sequencing the genomes of 1000 actinobacteria strains.</title>
        <authorList>
            <person name="Klenk H.-P."/>
        </authorList>
    </citation>
    <scope>NUCLEOTIDE SEQUENCE [LARGE SCALE GENOMIC DNA]</scope>
    <source>
        <strain evidence="1 2">DSM 16403</strain>
    </source>
</reference>
<dbReference type="Proteomes" id="UP000547458">
    <property type="component" value="Unassembled WGS sequence"/>
</dbReference>
<gene>
    <name evidence="1" type="ORF">BJ994_002006</name>
</gene>
<comment type="caution">
    <text evidence="1">The sequence shown here is derived from an EMBL/GenBank/DDBJ whole genome shotgun (WGS) entry which is preliminary data.</text>
</comment>
<protein>
    <recommendedName>
        <fullName evidence="3">Fis family transcriptional regulator</fullName>
    </recommendedName>
</protein>
<sequence>MRWRALFDDLEVQFAASERLAEESEIADRVRLEQAGILLIDRLRGQLGLILRIRVSGGVLFDGELTHVGSEWVVLSKATGDVVIPLAAVQLVEGLGRKVLGDTSRVQSALGLASALRTLARDRSHVVVHSADAGACIEGTIDRVGKDFMEIAAVLPGEQRRSGSVGAVYAVPFAGIAAVSSRS</sequence>
<dbReference type="EMBL" id="JAATJL010000001">
    <property type="protein sequence ID" value="NJC22930.1"/>
    <property type="molecule type" value="Genomic_DNA"/>
</dbReference>
<accession>A0A846RMU1</accession>
<evidence type="ECO:0008006" key="3">
    <source>
        <dbReference type="Google" id="ProtNLM"/>
    </source>
</evidence>
<evidence type="ECO:0000313" key="1">
    <source>
        <dbReference type="EMBL" id="NJC22930.1"/>
    </source>
</evidence>
<keyword evidence="2" id="KW-1185">Reference proteome</keyword>
<dbReference type="RefSeq" id="WP_167993783.1">
    <property type="nucleotide sequence ID" value="NZ_JAATJL010000001.1"/>
</dbReference>
<proteinExistence type="predicted"/>
<dbReference type="AlphaFoldDB" id="A0A846RMU1"/>
<organism evidence="1 2">
    <name type="scientific">Arthrobacter pigmenti</name>
    <dbReference type="NCBI Taxonomy" id="271432"/>
    <lineage>
        <taxon>Bacteria</taxon>
        <taxon>Bacillati</taxon>
        <taxon>Actinomycetota</taxon>
        <taxon>Actinomycetes</taxon>
        <taxon>Micrococcales</taxon>
        <taxon>Micrococcaceae</taxon>
        <taxon>Arthrobacter</taxon>
    </lineage>
</organism>
<name>A0A846RMU1_9MICC</name>